<keyword evidence="17" id="KW-0492">Microsome</keyword>
<proteinExistence type="inferred from homology"/>
<evidence type="ECO:0000256" key="16">
    <source>
        <dbReference type="ARBA" id="ARBA00022832"/>
    </source>
</evidence>
<dbReference type="GO" id="GO:0001516">
    <property type="term" value="P:prostaglandin biosynthetic process"/>
    <property type="evidence" value="ECO:0007669"/>
    <property type="project" value="UniProtKB-KW"/>
</dbReference>
<keyword evidence="25" id="KW-0456">Lyase</keyword>
<dbReference type="PANTHER" id="PTHR24302">
    <property type="entry name" value="CYTOCHROME P450 FAMILY 3"/>
    <property type="match status" value="1"/>
</dbReference>
<comment type="subunit">
    <text evidence="7">Monomer.</text>
</comment>
<dbReference type="Gene3D" id="1.10.630.10">
    <property type="entry name" value="Cytochrome P450"/>
    <property type="match status" value="1"/>
</dbReference>
<evidence type="ECO:0000256" key="6">
    <source>
        <dbReference type="ARBA" id="ARBA00010617"/>
    </source>
</evidence>
<evidence type="ECO:0000256" key="3">
    <source>
        <dbReference type="ARBA" id="ARBA00004174"/>
    </source>
</evidence>
<keyword evidence="38" id="KW-1185">Reference proteome</keyword>
<evidence type="ECO:0000256" key="15">
    <source>
        <dbReference type="ARBA" id="ARBA00022824"/>
    </source>
</evidence>
<evidence type="ECO:0000256" key="27">
    <source>
        <dbReference type="ARBA" id="ARBA00036380"/>
    </source>
</evidence>
<organism evidence="37 38">
    <name type="scientific">Holothuria leucospilota</name>
    <name type="common">Black long sea cucumber</name>
    <name type="synonym">Mertensiothuria leucospilota</name>
    <dbReference type="NCBI Taxonomy" id="206669"/>
    <lineage>
        <taxon>Eukaryota</taxon>
        <taxon>Metazoa</taxon>
        <taxon>Echinodermata</taxon>
        <taxon>Eleutherozoa</taxon>
        <taxon>Echinozoa</taxon>
        <taxon>Holothuroidea</taxon>
        <taxon>Aspidochirotacea</taxon>
        <taxon>Aspidochirotida</taxon>
        <taxon>Holothuriidae</taxon>
        <taxon>Holothuria</taxon>
    </lineage>
</organism>
<dbReference type="Proteomes" id="UP001152320">
    <property type="component" value="Chromosome 23"/>
</dbReference>
<dbReference type="PRINTS" id="PR00463">
    <property type="entry name" value="EP450I"/>
</dbReference>
<keyword evidence="9" id="KW-0644">Prostaglandin metabolism</keyword>
<dbReference type="InterPro" id="IPR050705">
    <property type="entry name" value="Cytochrome_P450_3A"/>
</dbReference>
<dbReference type="OrthoDB" id="1470350at2759"/>
<comment type="function">
    <text evidence="33">Catalyzes the conversion of prostaglandin H2 (PGH2) to thromboxane A2 (TXA2), a potent inducer of blood vessel constriction and platelet aggregation. Also cleaves PGH2 to 12-hydroxy-heptadecatrienoicacid (12-HHT) and malondialdehyde, which is known to act as a mediator of DNA damage. 12-HHT and malondialdehyde are formed stoichiometrically in the same amounts as TXA2. Additionally, displays dehydratase activity, toward (15S)-hydroperoxy-(5Z,8Z,11Z,13E)-eicosatetraenoate (15(S)-HPETE) producing 15-KETE and 15-HETE.</text>
</comment>
<feature type="binding site" description="axial binding residue" evidence="34">
    <location>
        <position position="466"/>
    </location>
    <ligand>
        <name>heme</name>
        <dbReference type="ChEBI" id="CHEBI:30413"/>
    </ligand>
    <ligandPart>
        <name>Fe</name>
        <dbReference type="ChEBI" id="CHEBI:18248"/>
    </ligandPart>
</feature>
<comment type="subcellular location">
    <subcellularLocation>
        <location evidence="5">Endoplasmic reticulum membrane</location>
        <topology evidence="5">Multi-pass membrane protein</topology>
    </subcellularLocation>
    <subcellularLocation>
        <location evidence="4">Endoplasmic reticulum membrane</location>
        <topology evidence="4">Peripheral membrane protein</topology>
    </subcellularLocation>
    <subcellularLocation>
        <location evidence="3">Microsome membrane</location>
        <topology evidence="3">Peripheral membrane protein</topology>
    </subcellularLocation>
</comment>
<evidence type="ECO:0000313" key="38">
    <source>
        <dbReference type="Proteomes" id="UP001152320"/>
    </source>
</evidence>
<keyword evidence="20 34" id="KW-0408">Iron</keyword>
<evidence type="ECO:0000313" key="37">
    <source>
        <dbReference type="EMBL" id="KAJ8019811.1"/>
    </source>
</evidence>
<comment type="cofactor">
    <cofactor evidence="34">
        <name>heme</name>
        <dbReference type="ChEBI" id="CHEBI:30413"/>
    </cofactor>
</comment>
<dbReference type="GO" id="GO:0008395">
    <property type="term" value="F:steroid hydroxylase activity"/>
    <property type="evidence" value="ECO:0007669"/>
    <property type="project" value="TreeGrafter"/>
</dbReference>
<gene>
    <name evidence="37" type="ORF">HOLleu_41552</name>
</gene>
<dbReference type="CDD" id="cd11055">
    <property type="entry name" value="CYP3A-like"/>
    <property type="match status" value="1"/>
</dbReference>
<dbReference type="PANTHER" id="PTHR24302:SF47">
    <property type="entry name" value="CYTOCHROME P450"/>
    <property type="match status" value="1"/>
</dbReference>
<evidence type="ECO:0000256" key="29">
    <source>
        <dbReference type="ARBA" id="ARBA00036475"/>
    </source>
</evidence>
<evidence type="ECO:0000256" key="4">
    <source>
        <dbReference type="ARBA" id="ARBA00004406"/>
    </source>
</evidence>
<dbReference type="GO" id="GO:0005506">
    <property type="term" value="F:iron ion binding"/>
    <property type="evidence" value="ECO:0007669"/>
    <property type="project" value="InterPro"/>
</dbReference>
<evidence type="ECO:0000256" key="24">
    <source>
        <dbReference type="ARBA" id="ARBA00023235"/>
    </source>
</evidence>
<dbReference type="GO" id="GO:0005789">
    <property type="term" value="C:endoplasmic reticulum membrane"/>
    <property type="evidence" value="ECO:0007669"/>
    <property type="project" value="UniProtKB-SubCell"/>
</dbReference>
<comment type="catalytic activity">
    <reaction evidence="29">
        <text>prostaglandin H2 = thromboxane A2</text>
        <dbReference type="Rhea" id="RHEA:17137"/>
        <dbReference type="ChEBI" id="CHEBI:57405"/>
        <dbReference type="ChEBI" id="CHEBI:57445"/>
        <dbReference type="EC" id="5.3.99.5"/>
    </reaction>
    <physiologicalReaction direction="left-to-right" evidence="29">
        <dbReference type="Rhea" id="RHEA:17138"/>
    </physiologicalReaction>
</comment>
<dbReference type="EC" id="4.2.1.152" evidence="8"/>
<reference evidence="37" key="1">
    <citation type="submission" date="2021-10" db="EMBL/GenBank/DDBJ databases">
        <title>Tropical sea cucumber genome reveals ecological adaptation and Cuvierian tubules defense mechanism.</title>
        <authorList>
            <person name="Chen T."/>
        </authorList>
    </citation>
    <scope>NUCLEOTIDE SEQUENCE</scope>
    <source>
        <strain evidence="37">Nanhai2018</strain>
        <tissue evidence="37">Muscle</tissue>
    </source>
</reference>
<evidence type="ECO:0000256" key="8">
    <source>
        <dbReference type="ARBA" id="ARBA00013084"/>
    </source>
</evidence>
<keyword evidence="12 34" id="KW-0349">Heme</keyword>
<evidence type="ECO:0000256" key="21">
    <source>
        <dbReference type="ARBA" id="ARBA00023098"/>
    </source>
</evidence>
<dbReference type="Pfam" id="PF00067">
    <property type="entry name" value="p450"/>
    <property type="match status" value="1"/>
</dbReference>
<keyword evidence="22 36" id="KW-0472">Membrane</keyword>
<evidence type="ECO:0000256" key="22">
    <source>
        <dbReference type="ARBA" id="ARBA00023136"/>
    </source>
</evidence>
<evidence type="ECO:0000256" key="18">
    <source>
        <dbReference type="ARBA" id="ARBA00022989"/>
    </source>
</evidence>
<keyword evidence="24" id="KW-0413">Isomerase</keyword>
<evidence type="ECO:0000256" key="19">
    <source>
        <dbReference type="ARBA" id="ARBA00023002"/>
    </source>
</evidence>
<evidence type="ECO:0000256" key="12">
    <source>
        <dbReference type="ARBA" id="ARBA00022617"/>
    </source>
</evidence>
<evidence type="ECO:0000256" key="32">
    <source>
        <dbReference type="ARBA" id="ARBA00042726"/>
    </source>
</evidence>
<comment type="catalytic activity">
    <reaction evidence="2">
        <text>a hydroperoxyeicosatetraenoate = an oxoeicosatetraenoate + H2O</text>
        <dbReference type="Rhea" id="RHEA:55556"/>
        <dbReference type="ChEBI" id="CHEBI:15377"/>
        <dbReference type="ChEBI" id="CHEBI:59720"/>
        <dbReference type="ChEBI" id="CHEBI:131859"/>
        <dbReference type="EC" id="4.2.1.152"/>
    </reaction>
    <physiologicalReaction direction="left-to-right" evidence="2">
        <dbReference type="Rhea" id="RHEA:55557"/>
    </physiologicalReaction>
</comment>
<keyword evidence="18 36" id="KW-1133">Transmembrane helix</keyword>
<keyword evidence="21" id="KW-0443">Lipid metabolism</keyword>
<comment type="catalytic activity">
    <reaction evidence="28">
        <text>prostaglandin H2 = (12S)-hydroxy-(5Z,8E,10E)-heptadecatrienoate + malonaldehyde</text>
        <dbReference type="Rhea" id="RHEA:48644"/>
        <dbReference type="ChEBI" id="CHEBI:57405"/>
        <dbReference type="ChEBI" id="CHEBI:90694"/>
        <dbReference type="ChEBI" id="CHEBI:566274"/>
    </reaction>
</comment>
<keyword evidence="16" id="KW-0276">Fatty acid metabolism</keyword>
<dbReference type="InterPro" id="IPR036396">
    <property type="entry name" value="Cyt_P450_sf"/>
</dbReference>
<keyword evidence="23" id="KW-0275">Fatty acid biosynthesis</keyword>
<dbReference type="GO" id="GO:0020037">
    <property type="term" value="F:heme binding"/>
    <property type="evidence" value="ECO:0007669"/>
    <property type="project" value="InterPro"/>
</dbReference>
<accession>A0A9Q0YE38</accession>
<keyword evidence="35" id="KW-0503">Monooxygenase</keyword>
<keyword evidence="11" id="KW-0643">Prostaglandin biosynthesis</keyword>
<comment type="similarity">
    <text evidence="6 35">Belongs to the cytochrome P450 family.</text>
</comment>
<evidence type="ECO:0000256" key="20">
    <source>
        <dbReference type="ARBA" id="ARBA00023004"/>
    </source>
</evidence>
<evidence type="ECO:0000256" key="25">
    <source>
        <dbReference type="ARBA" id="ARBA00023239"/>
    </source>
</evidence>
<evidence type="ECO:0000256" key="30">
    <source>
        <dbReference type="ARBA" id="ARBA00038872"/>
    </source>
</evidence>
<keyword evidence="10" id="KW-0444">Lipid biosynthesis</keyword>
<evidence type="ECO:0000256" key="34">
    <source>
        <dbReference type="PIRSR" id="PIRSR602401-1"/>
    </source>
</evidence>
<name>A0A9Q0YE38_HOLLE</name>
<evidence type="ECO:0000256" key="26">
    <source>
        <dbReference type="ARBA" id="ARBA00033404"/>
    </source>
</evidence>
<evidence type="ECO:0000256" key="9">
    <source>
        <dbReference type="ARBA" id="ARBA00022501"/>
    </source>
</evidence>
<evidence type="ECO:0000256" key="7">
    <source>
        <dbReference type="ARBA" id="ARBA00011245"/>
    </source>
</evidence>
<dbReference type="InterPro" id="IPR001128">
    <property type="entry name" value="Cyt_P450"/>
</dbReference>
<evidence type="ECO:0000256" key="28">
    <source>
        <dbReference type="ARBA" id="ARBA00036424"/>
    </source>
</evidence>
<dbReference type="FunFam" id="1.10.630.10:FF:000042">
    <property type="entry name" value="Cytochrome P450"/>
    <property type="match status" value="1"/>
</dbReference>
<dbReference type="GO" id="GO:0106256">
    <property type="term" value="F:hydroperoxy icosatetraenoate dehydratase activity"/>
    <property type="evidence" value="ECO:0007669"/>
    <property type="project" value="UniProtKB-EC"/>
</dbReference>
<evidence type="ECO:0000256" key="33">
    <source>
        <dbReference type="ARBA" id="ARBA00054825"/>
    </source>
</evidence>
<comment type="caution">
    <text evidence="37">The sequence shown here is derived from an EMBL/GenBank/DDBJ whole genome shotgun (WGS) entry which is preliminary data.</text>
</comment>
<dbReference type="SUPFAM" id="SSF48264">
    <property type="entry name" value="Cytochrome P450"/>
    <property type="match status" value="1"/>
</dbReference>
<evidence type="ECO:0000256" key="1">
    <source>
        <dbReference type="ARBA" id="ARBA00001143"/>
    </source>
</evidence>
<keyword evidence="15" id="KW-0256">Endoplasmic reticulum</keyword>
<sequence>MGFYDYLTNTTTLILGGICLTLYFIYDFWKNLYFWRNGIPGPFPFPIIGTLYAFTKGFTSDFLTKKNKYGKVYGFTFMGNRCFAIHDLDMIQEVMISRFSSFPNHGKPAFEDKPFNESVSIQRDGHWKAMRNTLTPAFTGSKLKKMTPLINECCDQLVQHFDEHRKSDTAIQCKNLYGAYSMDVAATSFFGMKLDSQKDPSNLFVKYAKESFEMGIFNFKILVGLLVPGMATLYNMLGISITKSHITRFFTDVITQAMEKRKKERSERTDILQLMIDAHKLDSRVENEDDELVKGGLGELGNASSHPSSKPALSSDEIMANAVVFLLAGYDTTSTALCMTSYLLATNKEEQEKLIQEVDEFAPRTEDVTYETLSKMEYLDCVVRESLRLYPSAAATDRVNDKGDLVIKGLQIPDGFSVVIPIYAIHHDPEIWDKPEEFRPERFCKENRPNIRPVSWLPFGDGPRSCIGMRLALMAIKFALVRMLQEFKFETCPETEQIPPVLNTKSGFLSPPNGVKLQVVPRKKMD</sequence>
<dbReference type="AlphaFoldDB" id="A0A9Q0YE38"/>
<keyword evidence="14 34" id="KW-0479">Metal-binding</keyword>
<dbReference type="GO" id="GO:0016705">
    <property type="term" value="F:oxidoreductase activity, acting on paired donors, with incorporation or reduction of molecular oxygen"/>
    <property type="evidence" value="ECO:0007669"/>
    <property type="project" value="InterPro"/>
</dbReference>
<evidence type="ECO:0000256" key="35">
    <source>
        <dbReference type="RuleBase" id="RU000461"/>
    </source>
</evidence>
<evidence type="ECO:0000256" key="23">
    <source>
        <dbReference type="ARBA" id="ARBA00023160"/>
    </source>
</evidence>
<evidence type="ECO:0000256" key="14">
    <source>
        <dbReference type="ARBA" id="ARBA00022723"/>
    </source>
</evidence>
<keyword evidence="13 36" id="KW-0812">Transmembrane</keyword>
<dbReference type="EC" id="5.3.99.5" evidence="30"/>
<comment type="catalytic activity">
    <reaction evidence="27">
        <text>(15S)-hydroperoxy-(5Z,8Z,11Z,13E)-eicosatetraenoate + AH2 = (15S)-hydroxy-(5Z,8Z,11Z,13E)-eicosatetraenoate + A + H2O</text>
        <dbReference type="Rhea" id="RHEA:48856"/>
        <dbReference type="ChEBI" id="CHEBI:13193"/>
        <dbReference type="ChEBI" id="CHEBI:15377"/>
        <dbReference type="ChEBI" id="CHEBI:17499"/>
        <dbReference type="ChEBI" id="CHEBI:57409"/>
        <dbReference type="ChEBI" id="CHEBI:57446"/>
    </reaction>
    <physiologicalReaction direction="left-to-right" evidence="27">
        <dbReference type="Rhea" id="RHEA:48857"/>
    </physiologicalReaction>
</comment>
<evidence type="ECO:0000256" key="2">
    <source>
        <dbReference type="ARBA" id="ARBA00001719"/>
    </source>
</evidence>
<evidence type="ECO:0000256" key="5">
    <source>
        <dbReference type="ARBA" id="ARBA00004477"/>
    </source>
</evidence>
<dbReference type="GO" id="GO:0004796">
    <property type="term" value="F:thromboxane-A synthase activity"/>
    <property type="evidence" value="ECO:0007669"/>
    <property type="project" value="UniProtKB-EC"/>
</dbReference>
<dbReference type="PRINTS" id="PR00385">
    <property type="entry name" value="P450"/>
</dbReference>
<evidence type="ECO:0000256" key="36">
    <source>
        <dbReference type="SAM" id="Phobius"/>
    </source>
</evidence>
<evidence type="ECO:0000256" key="17">
    <source>
        <dbReference type="ARBA" id="ARBA00022848"/>
    </source>
</evidence>
<evidence type="ECO:0000256" key="10">
    <source>
        <dbReference type="ARBA" id="ARBA00022516"/>
    </source>
</evidence>
<dbReference type="PROSITE" id="PS00086">
    <property type="entry name" value="CYTOCHROME_P450"/>
    <property type="match status" value="1"/>
</dbReference>
<dbReference type="InterPro" id="IPR017972">
    <property type="entry name" value="Cyt_P450_CS"/>
</dbReference>
<evidence type="ECO:0000256" key="11">
    <source>
        <dbReference type="ARBA" id="ARBA00022585"/>
    </source>
</evidence>
<keyword evidence="19 35" id="KW-0560">Oxidoreductase</keyword>
<evidence type="ECO:0000256" key="31">
    <source>
        <dbReference type="ARBA" id="ARBA00040834"/>
    </source>
</evidence>
<dbReference type="EMBL" id="JAIZAY010000023">
    <property type="protein sequence ID" value="KAJ8019811.1"/>
    <property type="molecule type" value="Genomic_DNA"/>
</dbReference>
<comment type="catalytic activity">
    <reaction evidence="1">
        <text>(15S)-hydroperoxy-(5Z,8Z,11Z,13E)-eicosatetraenoate = 15-oxo-(5Z,8Z,11Z,13E)-eicosatetraenoate + H2O</text>
        <dbReference type="Rhea" id="RHEA:48636"/>
        <dbReference type="ChEBI" id="CHEBI:15377"/>
        <dbReference type="ChEBI" id="CHEBI:57410"/>
        <dbReference type="ChEBI" id="CHEBI:57446"/>
    </reaction>
    <physiologicalReaction direction="left-to-right" evidence="1">
        <dbReference type="Rhea" id="RHEA:48637"/>
    </physiologicalReaction>
</comment>
<evidence type="ECO:0000256" key="13">
    <source>
        <dbReference type="ARBA" id="ARBA00022692"/>
    </source>
</evidence>
<dbReference type="InterPro" id="IPR002401">
    <property type="entry name" value="Cyt_P450_E_grp-I"/>
</dbReference>
<protein>
    <recommendedName>
        <fullName evidence="31">Thromboxane-A synthase</fullName>
        <ecNumber evidence="8">4.2.1.152</ecNumber>
        <ecNumber evidence="30">5.3.99.5</ecNumber>
    </recommendedName>
    <alternativeName>
        <fullName evidence="32">Cytochrome P450 5A1</fullName>
    </alternativeName>
    <alternativeName>
        <fullName evidence="26">Hydroperoxy icosatetraenoate dehydratase</fullName>
    </alternativeName>
</protein>
<feature type="transmembrane region" description="Helical" evidence="36">
    <location>
        <begin position="6"/>
        <end position="26"/>
    </location>
</feature>